<reference evidence="3" key="1">
    <citation type="submission" date="2016-06" db="EMBL/GenBank/DDBJ databases">
        <title>First high quality genome sequence of Plasmodium coatneyi using continuous long reads from single molecule, real-time sequencing.</title>
        <authorList>
            <person name="Chien J.-T."/>
            <person name="Pakala S.B."/>
            <person name="Geraldo J.A."/>
            <person name="Lapp S.A."/>
            <person name="Barnwell J.W."/>
            <person name="Kissinger J.C."/>
            <person name="Galinski M.R."/>
            <person name="Humphrey J.C."/>
        </authorList>
    </citation>
    <scope>NUCLEOTIDE SEQUENCE [LARGE SCALE GENOMIC DNA]</scope>
    <source>
        <strain evidence="3">Hackeri</strain>
    </source>
</reference>
<name>A0A1B1E6K5_9APIC</name>
<evidence type="ECO:0000313" key="2">
    <source>
        <dbReference type="EMBL" id="ANQ10628.1"/>
    </source>
</evidence>
<dbReference type="InterPro" id="IPR008780">
    <property type="entry name" value="Plasmodium_Vir"/>
</dbReference>
<evidence type="ECO:0000313" key="3">
    <source>
        <dbReference type="Proteomes" id="UP000092716"/>
    </source>
</evidence>
<dbReference type="GeneID" id="30911857"/>
<feature type="compositionally biased region" description="Low complexity" evidence="1">
    <location>
        <begin position="491"/>
        <end position="546"/>
    </location>
</feature>
<feature type="compositionally biased region" description="Basic residues" evidence="1">
    <location>
        <begin position="558"/>
        <end position="584"/>
    </location>
</feature>
<sequence>MATENCWWDGSSKSRYKELQEAAEDNNTCNRCKVTRKSVLQAAVEDHKGVENAVEKMINAWCYVNTREQDKSMYCDLFYYWLGEILFGALGKSASVPEVMSVIYTKLQIWLPIDSCTRTCPQVTKDEFDKLKKLHDYNQDYRNLDTRIGTASGTCLGEYEKYIRDTDEIYGRVSNDCIGSTDMERNLCTEWGRTTLRTQYEAMQNGGNSLSKLKAEIQQRKNTIGVAASAKFPLTLPQVQTIHGKPAESTEGNEYIIQKYYYRRKGRNVNHMSKKEEARPTGEKGSAPERGEPGPGGVAGELGALGHETTAEGGLKGPKVKGDVDVSLPKVDIDVPGPEVSAEASTLVKQNPDSRAEAEQLWGGVTIPTVPIVSATLPTIAGIGAAALFLYKYTSIFFPKNNSTRRRKRFVRQDLNALMDYSTEYSTLDSTLYSRSGPTLYSRSGPTLYSRLSSRVGSTLGSTLSSTLDSTLSSTLDSTLSSTLGSTAGSSFDSAYDSTNDSTYSSTNDSTNNSTYSSTNDSTNNSTYSSTNDSTYNSSEYSTSESGTVDSVSYTTHSSRRRTNNNRRRRNTPNRRKNIGYHSM</sequence>
<proteinExistence type="predicted"/>
<protein>
    <submittedName>
        <fullName evidence="2">KIR-like protein</fullName>
    </submittedName>
</protein>
<dbReference type="Proteomes" id="UP000092716">
    <property type="component" value="Chromosome 13"/>
</dbReference>
<organism evidence="2 3">
    <name type="scientific">Plasmodium coatneyi</name>
    <dbReference type="NCBI Taxonomy" id="208452"/>
    <lineage>
        <taxon>Eukaryota</taxon>
        <taxon>Sar</taxon>
        <taxon>Alveolata</taxon>
        <taxon>Apicomplexa</taxon>
        <taxon>Aconoidasida</taxon>
        <taxon>Haemosporida</taxon>
        <taxon>Plasmodiidae</taxon>
        <taxon>Plasmodium</taxon>
    </lineage>
</organism>
<dbReference type="VEuPathDB" id="PlasmoDB:PCOAH_00051230"/>
<dbReference type="OrthoDB" id="389471at2759"/>
<feature type="compositionally biased region" description="Basic and acidic residues" evidence="1">
    <location>
        <begin position="273"/>
        <end position="292"/>
    </location>
</feature>
<keyword evidence="3" id="KW-1185">Reference proteome</keyword>
<dbReference type="AlphaFoldDB" id="A0A1B1E6K5"/>
<feature type="region of interest" description="Disordered" evidence="1">
    <location>
        <begin position="268"/>
        <end position="303"/>
    </location>
</feature>
<evidence type="ECO:0000256" key="1">
    <source>
        <dbReference type="SAM" id="MobiDB-lite"/>
    </source>
</evidence>
<gene>
    <name evidence="2" type="ORF">PCOAH_00051230</name>
</gene>
<dbReference type="EMBL" id="CP016251">
    <property type="protein sequence ID" value="ANQ10628.1"/>
    <property type="molecule type" value="Genomic_DNA"/>
</dbReference>
<feature type="compositionally biased region" description="Polar residues" evidence="1">
    <location>
        <begin position="547"/>
        <end position="557"/>
    </location>
</feature>
<dbReference type="KEGG" id="pcot:PCOAH_00051230"/>
<dbReference type="RefSeq" id="XP_019917323.1">
    <property type="nucleotide sequence ID" value="XM_020061905.1"/>
</dbReference>
<feature type="region of interest" description="Disordered" evidence="1">
    <location>
        <begin position="491"/>
        <end position="584"/>
    </location>
</feature>
<dbReference type="Pfam" id="PF05795">
    <property type="entry name" value="Plasmodium_Vir"/>
    <property type="match status" value="1"/>
</dbReference>
<accession>A0A1B1E6K5</accession>